<protein>
    <submittedName>
        <fullName evidence="2">Uncharacterized protein</fullName>
    </submittedName>
</protein>
<gene>
    <name evidence="2" type="ORF">Cha6605_6421</name>
</gene>
<keyword evidence="3" id="KW-1185">Reference proteome</keyword>
<geneLocation type="plasmid" evidence="2 3">
    <name>pCHA6605.02</name>
</geneLocation>
<evidence type="ECO:0000313" key="3">
    <source>
        <dbReference type="Proteomes" id="UP000010366"/>
    </source>
</evidence>
<proteinExistence type="predicted"/>
<dbReference type="HOGENOM" id="CLU_1037049_0_0_3"/>
<name>K9URD6_CHAP6</name>
<dbReference type="EMBL" id="CP003602">
    <property type="protein sequence ID" value="AFY97238.1"/>
    <property type="molecule type" value="Genomic_DNA"/>
</dbReference>
<keyword evidence="1" id="KW-0812">Transmembrane</keyword>
<evidence type="ECO:0000256" key="1">
    <source>
        <dbReference type="SAM" id="Phobius"/>
    </source>
</evidence>
<evidence type="ECO:0000313" key="2">
    <source>
        <dbReference type="EMBL" id="AFY97238.1"/>
    </source>
</evidence>
<dbReference type="AlphaFoldDB" id="K9URD6"/>
<keyword evidence="1" id="KW-1133">Transmembrane helix</keyword>
<dbReference type="RefSeq" id="WP_015162888.1">
    <property type="nucleotide sequence ID" value="NC_019698.1"/>
</dbReference>
<dbReference type="OrthoDB" id="9827184at2"/>
<keyword evidence="2" id="KW-0614">Plasmid</keyword>
<accession>K9URD6</accession>
<reference evidence="2 3" key="1">
    <citation type="submission" date="2012-05" db="EMBL/GenBank/DDBJ databases">
        <title>Finished plasmid 2 of genome of Chamaesiphon sp. PCC 6605.</title>
        <authorList>
            <consortium name="US DOE Joint Genome Institute"/>
            <person name="Gugger M."/>
            <person name="Coursin T."/>
            <person name="Rippka R."/>
            <person name="Tandeau De Marsac N."/>
            <person name="Huntemann M."/>
            <person name="Wei C.-L."/>
            <person name="Han J."/>
            <person name="Detter J.C."/>
            <person name="Han C."/>
            <person name="Tapia R."/>
            <person name="Chen A."/>
            <person name="Kyrpides N."/>
            <person name="Mavromatis K."/>
            <person name="Markowitz V."/>
            <person name="Szeto E."/>
            <person name="Ivanova N."/>
            <person name="Pagani I."/>
            <person name="Pati A."/>
            <person name="Goodwin L."/>
            <person name="Nordberg H.P."/>
            <person name="Cantor M.N."/>
            <person name="Hua S.X."/>
            <person name="Woyke T."/>
            <person name="Kerfeld C.A."/>
        </authorList>
    </citation>
    <scope>NUCLEOTIDE SEQUENCE [LARGE SCALE GENOMIC DNA]</scope>
    <source>
        <strain evidence="3">ATCC 27169 / PCC 6605</strain>
        <plasmid evidence="3">Plasmid pCHA6605.02</plasmid>
    </source>
</reference>
<dbReference type="Proteomes" id="UP000010366">
    <property type="component" value="Plasmid pCHA6605.02"/>
</dbReference>
<organism evidence="2 3">
    <name type="scientific">Chamaesiphon minutus (strain ATCC 27169 / PCC 6605)</name>
    <dbReference type="NCBI Taxonomy" id="1173020"/>
    <lineage>
        <taxon>Bacteria</taxon>
        <taxon>Bacillati</taxon>
        <taxon>Cyanobacteriota</taxon>
        <taxon>Cyanophyceae</taxon>
        <taxon>Gomontiellales</taxon>
        <taxon>Chamaesiphonaceae</taxon>
        <taxon>Chamaesiphon</taxon>
    </lineage>
</organism>
<dbReference type="KEGG" id="cmp:Cha6605_6421"/>
<keyword evidence="1" id="KW-0472">Membrane</keyword>
<sequence length="268" mass="30302">MSDTIINDELDSETNLDPEIDILSLYTGEKDVYPQNWDAVNRLGQESDLLAKGVLTSFGVSEILAILSLVNPAIAFVSWALTFAFFSNEYIWRVRRLYVVAKSILDHYGDDNVVLTPRVKTDTAAIDLLVKMPDRRMFALMTRANEDREVIWREDRQEFFIKKNGKHAKRAIALTKAIESLQTVSYLRKIKHPLMGITAAERNAPLIKAIVLAPGARIVAYEDSPLWTEFGGARVLRIQTTSVTYVVECKDLINFLQPIQKNGESTPK</sequence>
<feature type="transmembrane region" description="Helical" evidence="1">
    <location>
        <begin position="63"/>
        <end position="86"/>
    </location>
</feature>